<dbReference type="InterPro" id="IPR058193">
    <property type="entry name" value="VanY/YodJ_core_dom"/>
</dbReference>
<keyword evidence="2" id="KW-0378">Hydrolase</keyword>
<dbReference type="NCBIfam" id="TIGR01409">
    <property type="entry name" value="TAT_signal_seq"/>
    <property type="match status" value="1"/>
</dbReference>
<reference evidence="2 3" key="1">
    <citation type="journal article" date="2015" name="Nature">
        <title>rRNA introns, odd ribosomes, and small enigmatic genomes across a large radiation of phyla.</title>
        <authorList>
            <person name="Brown C.T."/>
            <person name="Hug L.A."/>
            <person name="Thomas B.C."/>
            <person name="Sharon I."/>
            <person name="Castelle C.J."/>
            <person name="Singh A."/>
            <person name="Wilkins M.J."/>
            <person name="Williams K.H."/>
            <person name="Banfield J.F."/>
        </authorList>
    </citation>
    <scope>NUCLEOTIDE SEQUENCE [LARGE SCALE GENOMIC DNA]</scope>
</reference>
<organism evidence="2 3">
    <name type="scientific">Candidatus Woesebacteria bacterium GW2011_GWA1_39_8</name>
    <dbReference type="NCBI Taxonomy" id="1618552"/>
    <lineage>
        <taxon>Bacteria</taxon>
        <taxon>Candidatus Woeseibacteriota</taxon>
    </lineage>
</organism>
<proteinExistence type="predicted"/>
<gene>
    <name evidence="2" type="ORF">UT61_C0007G0015</name>
</gene>
<evidence type="ECO:0000313" key="3">
    <source>
        <dbReference type="Proteomes" id="UP000034793"/>
    </source>
</evidence>
<dbReference type="PANTHER" id="PTHR34385:SF1">
    <property type="entry name" value="PEPTIDOGLYCAN L-ALANYL-D-GLUTAMATE ENDOPEPTIDASE CWLK"/>
    <property type="match status" value="1"/>
</dbReference>
<dbReference type="SUPFAM" id="SSF55166">
    <property type="entry name" value="Hedgehog/DD-peptidase"/>
    <property type="match status" value="1"/>
</dbReference>
<keyword evidence="2" id="KW-0645">Protease</keyword>
<dbReference type="InterPro" id="IPR009045">
    <property type="entry name" value="Zn_M74/Hedgehog-like"/>
</dbReference>
<dbReference type="InterPro" id="IPR003709">
    <property type="entry name" value="VanY-like_core_dom"/>
</dbReference>
<comment type="caution">
    <text evidence="2">The sequence shown here is derived from an EMBL/GenBank/DDBJ whole genome shotgun (WGS) entry which is preliminary data.</text>
</comment>
<dbReference type="GO" id="GO:0004180">
    <property type="term" value="F:carboxypeptidase activity"/>
    <property type="evidence" value="ECO:0007669"/>
    <property type="project" value="UniProtKB-KW"/>
</dbReference>
<dbReference type="Gene3D" id="3.30.1380.10">
    <property type="match status" value="1"/>
</dbReference>
<dbReference type="Proteomes" id="UP000034793">
    <property type="component" value="Unassembled WGS sequence"/>
</dbReference>
<evidence type="ECO:0000259" key="1">
    <source>
        <dbReference type="Pfam" id="PF02557"/>
    </source>
</evidence>
<feature type="domain" description="D-alanyl-D-alanine carboxypeptidase-like core" evidence="1">
    <location>
        <begin position="101"/>
        <end position="222"/>
    </location>
</feature>
<dbReference type="CDD" id="cd14852">
    <property type="entry name" value="LD-carboxypeptidase"/>
    <property type="match status" value="1"/>
</dbReference>
<dbReference type="PROSITE" id="PS51318">
    <property type="entry name" value="TAT"/>
    <property type="match status" value="1"/>
</dbReference>
<evidence type="ECO:0000313" key="2">
    <source>
        <dbReference type="EMBL" id="KKR30439.1"/>
    </source>
</evidence>
<protein>
    <submittedName>
        <fullName evidence="2">D-alanyl-D-alanine carboxypeptidase family</fullName>
    </submittedName>
</protein>
<dbReference type="InterPro" id="IPR019546">
    <property type="entry name" value="TAT_signal_bac_arc"/>
</dbReference>
<dbReference type="EMBL" id="LBXL01000007">
    <property type="protein sequence ID" value="KKR30439.1"/>
    <property type="molecule type" value="Genomic_DNA"/>
</dbReference>
<sequence length="271" mass="30839">MSEDNPEANQKQVTRRDFLKLSALGLGTLALKPNEFSNTTSDKEPTNLPEPEDLLCVKLVDREHPLEQSFIKEEIEPELKPLSQFSPEGFLRRADVTGKVRIHSLVVQPLEDLLIASSIAGVDIKVRSGYRSWEEQELIHKREGEDNKTSMLPGTSQHHTGLALDFTTLSIGNVAKEGAGFEKTREYEWLVKNAWEYGFVISYDRGHDGITNESWHWIYVGKNVAEYFQALRKNGWESDVFDLQKAYLEKRTSHPIRPERPVGGGGKYKLE</sequence>
<name>A0A0G0PQK3_9BACT</name>
<dbReference type="InterPro" id="IPR006311">
    <property type="entry name" value="TAT_signal"/>
</dbReference>
<dbReference type="PANTHER" id="PTHR34385">
    <property type="entry name" value="D-ALANYL-D-ALANINE CARBOXYPEPTIDASE"/>
    <property type="match status" value="1"/>
</dbReference>
<accession>A0A0G0PQK3</accession>
<dbReference type="GO" id="GO:0006508">
    <property type="term" value="P:proteolysis"/>
    <property type="evidence" value="ECO:0007669"/>
    <property type="project" value="InterPro"/>
</dbReference>
<dbReference type="AlphaFoldDB" id="A0A0G0PQK3"/>
<dbReference type="Pfam" id="PF02557">
    <property type="entry name" value="VanY"/>
    <property type="match status" value="1"/>
</dbReference>
<keyword evidence="2" id="KW-0121">Carboxypeptidase</keyword>
<dbReference type="InterPro" id="IPR052179">
    <property type="entry name" value="DD-CPase-like"/>
</dbReference>